<dbReference type="PATRIC" id="fig|1048260.3.peg.100"/>
<dbReference type="Proteomes" id="UP000006177">
    <property type="component" value="Chromosome"/>
</dbReference>
<dbReference type="AlphaFoldDB" id="J9Z779"/>
<name>J9Z779_LEPFM</name>
<dbReference type="STRING" id="1048260.LFML04_0098"/>
<protein>
    <submittedName>
        <fullName evidence="1">Uncharacterized protein</fullName>
    </submittedName>
</protein>
<reference evidence="1 2" key="1">
    <citation type="journal article" date="2011" name="J. Microbiol.">
        <title>Complete genome of Leptospirillum ferriphilum ML-04 provides insight into its physiology and environmental adaptation.</title>
        <authorList>
            <person name="Mi S."/>
            <person name="Song J."/>
            <person name="Lin J."/>
            <person name="Che Y."/>
            <person name="Zheng H."/>
            <person name="Lin J."/>
        </authorList>
    </citation>
    <scope>NUCLEOTIDE SEQUENCE [LARGE SCALE GENOMIC DNA]</scope>
    <source>
        <strain evidence="1 2">ML-04</strain>
    </source>
</reference>
<dbReference type="KEGG" id="lfi:LFML04_0098"/>
<dbReference type="EMBL" id="CP002919">
    <property type="protein sequence ID" value="AFS52350.1"/>
    <property type="molecule type" value="Genomic_DNA"/>
</dbReference>
<proteinExistence type="predicted"/>
<evidence type="ECO:0000313" key="1">
    <source>
        <dbReference type="EMBL" id="AFS52350.1"/>
    </source>
</evidence>
<gene>
    <name evidence="1" type="ordered locus">LFML04_0098</name>
</gene>
<organism evidence="1 2">
    <name type="scientific">Leptospirillum ferriphilum (strain ML-04)</name>
    <dbReference type="NCBI Taxonomy" id="1048260"/>
    <lineage>
        <taxon>Bacteria</taxon>
        <taxon>Pseudomonadati</taxon>
        <taxon>Nitrospirota</taxon>
        <taxon>Nitrospiria</taxon>
        <taxon>Nitrospirales</taxon>
        <taxon>Nitrospiraceae</taxon>
        <taxon>Leptospirillum</taxon>
    </lineage>
</organism>
<dbReference type="HOGENOM" id="CLU_933162_0_0_0"/>
<sequence length="298" mass="33780">MTRMDVRRTERRTGGKDLFFLPITLNRPVMVFRRILLEGCVRSIPADKLHSAIQVFYESSAAFHPIPVVMIDNGIQCFDGRLMNMAANGSVQTHCMNLPGNLEFEAFDVGQNGLHRILDCSGQGPFRLNPDPRQTDVKGPVQPDKEVVSLVPEMNKERRAADQRIEPVPVKNQKRSTVGRFVNDFFQNVNIPEGRKRIVEKEIERFPHGVMIPFEIDHPCSMAGFPEDFLDDCIMGFRPIPGSFHRPEVDNVSDQKKGLRFGVPEKMEQSFGLAPPCSEVNVRNPDCPVFQGRLPVRR</sequence>
<accession>J9Z779</accession>
<evidence type="ECO:0000313" key="2">
    <source>
        <dbReference type="Proteomes" id="UP000006177"/>
    </source>
</evidence>